<organism evidence="5 6">
    <name type="scientific">Knufia fluminis</name>
    <dbReference type="NCBI Taxonomy" id="191047"/>
    <lineage>
        <taxon>Eukaryota</taxon>
        <taxon>Fungi</taxon>
        <taxon>Dikarya</taxon>
        <taxon>Ascomycota</taxon>
        <taxon>Pezizomycotina</taxon>
        <taxon>Eurotiomycetes</taxon>
        <taxon>Chaetothyriomycetidae</taxon>
        <taxon>Chaetothyriales</taxon>
        <taxon>Trichomeriaceae</taxon>
        <taxon>Knufia</taxon>
    </lineage>
</organism>
<evidence type="ECO:0000313" key="6">
    <source>
        <dbReference type="Proteomes" id="UP001316803"/>
    </source>
</evidence>
<dbReference type="Proteomes" id="UP001316803">
    <property type="component" value="Unassembled WGS sequence"/>
</dbReference>
<sequence>MKYTPRSSPSLRSCSALLARPALVFRPQAQTRSFLDSLLGSALGPCRLRNLTHTKTLPYSASSIFKAVSDVSGYPAFLPFTVGSKVTSRDERGYPARASLKIGYEKFGLEEVWDSKVKCDPDQGTVEAQSSEANSQGLFEILQTRWHIQPAQGSDKSTSVKLDLDVKFRNPVYDQMFAQVEGKVVNVMITAFEKRVQELEAAKT</sequence>
<comment type="similarity">
    <text evidence="1">Belongs to the COQ10 family.</text>
</comment>
<evidence type="ECO:0000256" key="1">
    <source>
        <dbReference type="ARBA" id="ARBA00006885"/>
    </source>
</evidence>
<dbReference type="AlphaFoldDB" id="A0AAN8ESR4"/>
<proteinExistence type="inferred from homology"/>
<dbReference type="InterPro" id="IPR023393">
    <property type="entry name" value="START-like_dom_sf"/>
</dbReference>
<gene>
    <name evidence="5" type="primary">COQ10</name>
    <name evidence="5" type="ORF">OHC33_006379</name>
</gene>
<dbReference type="GO" id="GO:0048039">
    <property type="term" value="F:ubiquinone binding"/>
    <property type="evidence" value="ECO:0007669"/>
    <property type="project" value="InterPro"/>
</dbReference>
<evidence type="ECO:0000259" key="4">
    <source>
        <dbReference type="Pfam" id="PF03364"/>
    </source>
</evidence>
<protein>
    <submittedName>
        <fullName evidence="5">Coenzyme Q-binding protein coq10, mitochondrial</fullName>
    </submittedName>
</protein>
<reference evidence="5 6" key="1">
    <citation type="submission" date="2022-12" db="EMBL/GenBank/DDBJ databases">
        <title>Genomic features and morphological characterization of a novel Knufia sp. strain isolated from spacecraft assembly facility.</title>
        <authorList>
            <person name="Teixeira M."/>
            <person name="Chander A.M."/>
            <person name="Stajich J.E."/>
            <person name="Venkateswaran K."/>
        </authorList>
    </citation>
    <scope>NUCLEOTIDE SEQUENCE [LARGE SCALE GENOMIC DNA]</scope>
    <source>
        <strain evidence="5 6">FJI-L2-BK-P2</strain>
    </source>
</reference>
<dbReference type="PANTHER" id="PTHR12901:SF10">
    <property type="entry name" value="COENZYME Q-BINDING PROTEIN COQ10, MITOCHONDRIAL"/>
    <property type="match status" value="1"/>
</dbReference>
<dbReference type="GO" id="GO:0045333">
    <property type="term" value="P:cellular respiration"/>
    <property type="evidence" value="ECO:0007669"/>
    <property type="project" value="InterPro"/>
</dbReference>
<dbReference type="Pfam" id="PF03364">
    <property type="entry name" value="Polyketide_cyc"/>
    <property type="match status" value="1"/>
</dbReference>
<comment type="subunit">
    <text evidence="2">Interacts with coenzyme Q.</text>
</comment>
<dbReference type="PANTHER" id="PTHR12901">
    <property type="entry name" value="SPERM PROTEIN HOMOLOG"/>
    <property type="match status" value="1"/>
</dbReference>
<dbReference type="GO" id="GO:0005739">
    <property type="term" value="C:mitochondrion"/>
    <property type="evidence" value="ECO:0007669"/>
    <property type="project" value="TreeGrafter"/>
</dbReference>
<keyword evidence="6" id="KW-1185">Reference proteome</keyword>
<comment type="function">
    <text evidence="3">Required for the function of coenzyme Q in the respiratory chain. May serve as a chaperone or may be involved in the transport of Q6 from its site of synthesis to the catalytic sites of the respiratory complexes.</text>
</comment>
<accession>A0AAN8ESR4</accession>
<feature type="domain" description="Coenzyme Q-binding protein COQ10 START" evidence="4">
    <location>
        <begin position="57"/>
        <end position="193"/>
    </location>
</feature>
<evidence type="ECO:0000256" key="2">
    <source>
        <dbReference type="ARBA" id="ARBA00011814"/>
    </source>
</evidence>
<name>A0AAN8ESR4_9EURO</name>
<dbReference type="InterPro" id="IPR044996">
    <property type="entry name" value="COQ10-like"/>
</dbReference>
<dbReference type="Gene3D" id="3.30.530.20">
    <property type="match status" value="1"/>
</dbReference>
<dbReference type="SUPFAM" id="SSF55961">
    <property type="entry name" value="Bet v1-like"/>
    <property type="match status" value="1"/>
</dbReference>
<comment type="caution">
    <text evidence="5">The sequence shown here is derived from an EMBL/GenBank/DDBJ whole genome shotgun (WGS) entry which is preliminary data.</text>
</comment>
<evidence type="ECO:0000256" key="3">
    <source>
        <dbReference type="ARBA" id="ARBA00024947"/>
    </source>
</evidence>
<dbReference type="CDD" id="cd07813">
    <property type="entry name" value="COQ10p_like"/>
    <property type="match status" value="1"/>
</dbReference>
<dbReference type="EMBL" id="JAKLMC020000014">
    <property type="protein sequence ID" value="KAK5952786.1"/>
    <property type="molecule type" value="Genomic_DNA"/>
</dbReference>
<evidence type="ECO:0000313" key="5">
    <source>
        <dbReference type="EMBL" id="KAK5952786.1"/>
    </source>
</evidence>
<dbReference type="InterPro" id="IPR005031">
    <property type="entry name" value="COQ10_START"/>
</dbReference>